<dbReference type="Pfam" id="PF00370">
    <property type="entry name" value="FGGY_N"/>
    <property type="match status" value="1"/>
</dbReference>
<dbReference type="Proteomes" id="UP000013026">
    <property type="component" value="Chromosome"/>
</dbReference>
<dbReference type="STRING" id="504728.K649_06005"/>
<dbReference type="InterPro" id="IPR018484">
    <property type="entry name" value="FGGY_N"/>
</dbReference>
<organism evidence="8 10">
    <name type="scientific">Meiothermus ruber (strain ATCC 35948 / DSM 1279 / VKM B-1258 / 21)</name>
    <name type="common">Thermus ruber</name>
    <dbReference type="NCBI Taxonomy" id="504728"/>
    <lineage>
        <taxon>Bacteria</taxon>
        <taxon>Thermotogati</taxon>
        <taxon>Deinococcota</taxon>
        <taxon>Deinococci</taxon>
        <taxon>Thermales</taxon>
        <taxon>Thermaceae</taxon>
        <taxon>Meiothermus</taxon>
    </lineage>
</organism>
<dbReference type="AlphaFoldDB" id="D3PRE8"/>
<dbReference type="KEGG" id="mre:K649_06005"/>
<keyword evidence="3 4" id="KW-0418">Kinase</keyword>
<feature type="domain" description="Carbohydrate kinase FGGY C-terminal" evidence="6">
    <location>
        <begin position="265"/>
        <end position="455"/>
    </location>
</feature>
<evidence type="ECO:0000259" key="5">
    <source>
        <dbReference type="Pfam" id="PF00370"/>
    </source>
</evidence>
<dbReference type="eggNOG" id="COG1070">
    <property type="taxonomic scope" value="Bacteria"/>
</dbReference>
<dbReference type="PANTHER" id="PTHR43095">
    <property type="entry name" value="SUGAR KINASE"/>
    <property type="match status" value="1"/>
</dbReference>
<dbReference type="Gene3D" id="3.30.420.40">
    <property type="match status" value="2"/>
</dbReference>
<keyword evidence="2 4" id="KW-0808">Transferase</keyword>
<dbReference type="Proteomes" id="UP000006655">
    <property type="component" value="Chromosome"/>
</dbReference>
<dbReference type="CDD" id="cd07773">
    <property type="entry name" value="ASKHA_NBD_FGGY_FK"/>
    <property type="match status" value="1"/>
</dbReference>
<dbReference type="EMBL" id="CP001743">
    <property type="protein sequence ID" value="ADD28031.1"/>
    <property type="molecule type" value="Genomic_DNA"/>
</dbReference>
<gene>
    <name evidence="7" type="ordered locus">Mrub_1269</name>
    <name evidence="8" type="ORF">K649_06005</name>
</gene>
<dbReference type="EMBL" id="CP005385">
    <property type="protein sequence ID" value="AGK04501.1"/>
    <property type="molecule type" value="Genomic_DNA"/>
</dbReference>
<dbReference type="RefSeq" id="WP_013013550.1">
    <property type="nucleotide sequence ID" value="NC_013946.1"/>
</dbReference>
<dbReference type="InterPro" id="IPR000577">
    <property type="entry name" value="Carb_kinase_FGGY"/>
</dbReference>
<evidence type="ECO:0000256" key="2">
    <source>
        <dbReference type="ARBA" id="ARBA00022679"/>
    </source>
</evidence>
<dbReference type="GO" id="GO:0005975">
    <property type="term" value="P:carbohydrate metabolic process"/>
    <property type="evidence" value="ECO:0007669"/>
    <property type="project" value="InterPro"/>
</dbReference>
<dbReference type="InterPro" id="IPR050406">
    <property type="entry name" value="FGGY_Carb_Kinase"/>
</dbReference>
<dbReference type="KEGG" id="mrb:Mrub_1269"/>
<evidence type="ECO:0000313" key="7">
    <source>
        <dbReference type="EMBL" id="ADD28031.1"/>
    </source>
</evidence>
<dbReference type="SUPFAM" id="SSF53067">
    <property type="entry name" value="Actin-like ATPase domain"/>
    <property type="match status" value="2"/>
</dbReference>
<sequence length="512" mass="55265">MQLLLGIDIGTSFIKAGVFTPLGEVVALNQAPAPLNRIGSVQGYYLADELWESVAELVGRLTKELSQSEWERLGVVGISSFGESGVLLGRDGGLRFPEVMAWYDERPKEIFEHLSQVLLALDPSRLRLRTGLLPDHTYSLAKLLWLRQECPKLLQGSLCWVSVADWIAFRLTGRLQMGLTQASRTLLFDLLSRRWMEDTLLEVGLNPGLLPSLRFPGAPIGPVTPEAASQSGLPSSLPVMEAGHDQACAAAGLGALDPGSIINACGTAETLLQIIGPDGLVDSLNSSTLIVGHHAIPDTYYLMATLRASGSVFDWFAHALFPGEDVEAARQSITQAASSIPPGADGLRFIPHLRQLTDNPEDVALPGGVFWGLQESHHSGHLARAVLEGLSFESYRLLERMRGAGKQGSSDPIRAVGGPTTNPVWMQIKADMLGRPIEIYECPHAAAWGAALLAWLHLQGQPLQGELKGLKPRARYMPGQTEAAAKLRRSYGLLLQALAQVQSSLLVPEGKA</sequence>
<reference evidence="8 10" key="3">
    <citation type="submission" date="2013-04" db="EMBL/GenBank/DDBJ databases">
        <authorList>
            <person name="Chin J."/>
            <person name="Alexander D.H."/>
            <person name="Marks P."/>
            <person name="Korlach J."/>
            <person name="Clum A."/>
            <person name="Copeland A."/>
        </authorList>
    </citation>
    <scope>NUCLEOTIDE SEQUENCE [LARGE SCALE GENOMIC DNA]</scope>
    <source>
        <strain evidence="10">ATCC 35948 / DSM 1279 / VKM B-1258 / 21</strain>
        <strain evidence="8">DSM 1279</strain>
    </source>
</reference>
<evidence type="ECO:0000313" key="8">
    <source>
        <dbReference type="EMBL" id="AGK04501.1"/>
    </source>
</evidence>
<proteinExistence type="inferred from homology"/>
<accession>D3PRE8</accession>
<evidence type="ECO:0000256" key="4">
    <source>
        <dbReference type="RuleBase" id="RU003733"/>
    </source>
</evidence>
<dbReference type="Pfam" id="PF02782">
    <property type="entry name" value="FGGY_C"/>
    <property type="match status" value="1"/>
</dbReference>
<dbReference type="PATRIC" id="fig|504728.9.peg.1237"/>
<evidence type="ECO:0000256" key="3">
    <source>
        <dbReference type="ARBA" id="ARBA00022777"/>
    </source>
</evidence>
<name>D3PRE8_MEIRD</name>
<dbReference type="PROSITE" id="PS00445">
    <property type="entry name" value="FGGY_KINASES_2"/>
    <property type="match status" value="1"/>
</dbReference>
<dbReference type="GO" id="GO:0016301">
    <property type="term" value="F:kinase activity"/>
    <property type="evidence" value="ECO:0007669"/>
    <property type="project" value="UniProtKB-KW"/>
</dbReference>
<comment type="similarity">
    <text evidence="1 4">Belongs to the FGGY kinase family.</text>
</comment>
<dbReference type="InterPro" id="IPR018485">
    <property type="entry name" value="FGGY_C"/>
</dbReference>
<dbReference type="InterPro" id="IPR043129">
    <property type="entry name" value="ATPase_NBD"/>
</dbReference>
<keyword evidence="9" id="KW-1185">Reference proteome</keyword>
<dbReference type="GO" id="GO:0016773">
    <property type="term" value="F:phosphotransferase activity, alcohol group as acceptor"/>
    <property type="evidence" value="ECO:0007669"/>
    <property type="project" value="InterPro"/>
</dbReference>
<dbReference type="OrthoDB" id="9805576at2"/>
<evidence type="ECO:0000313" key="9">
    <source>
        <dbReference type="Proteomes" id="UP000006655"/>
    </source>
</evidence>
<feature type="domain" description="Carbohydrate kinase FGGY N-terminal" evidence="5">
    <location>
        <begin position="4"/>
        <end position="252"/>
    </location>
</feature>
<evidence type="ECO:0000259" key="6">
    <source>
        <dbReference type="Pfam" id="PF02782"/>
    </source>
</evidence>
<reference evidence="7 9" key="1">
    <citation type="journal article" date="2010" name="Stand. Genomic Sci.">
        <title>Complete genome sequence of Meiothermus ruber type strain (21).</title>
        <authorList>
            <person name="Tindall B.J."/>
            <person name="Sikorski J."/>
            <person name="Lucas S."/>
            <person name="Goltsman E."/>
            <person name="Copeland A."/>
            <person name="Glavina Del Rio T."/>
            <person name="Nolan M."/>
            <person name="Tice H."/>
            <person name="Cheng J.F."/>
            <person name="Han C."/>
            <person name="Pitluck S."/>
            <person name="Liolios K."/>
            <person name="Ivanova N."/>
            <person name="Mavromatis K."/>
            <person name="Ovchinnikova G."/>
            <person name="Pati A."/>
            <person name="Fahnrich R."/>
            <person name="Goodwin L."/>
            <person name="Chen A."/>
            <person name="Palaniappan K."/>
            <person name="Land M."/>
            <person name="Hauser L."/>
            <person name="Chang Y.J."/>
            <person name="Jeffries C.D."/>
            <person name="Rohde M."/>
            <person name="Goker M."/>
            <person name="Woyke T."/>
            <person name="Bristow J."/>
            <person name="Eisen J.A."/>
            <person name="Markowitz V."/>
            <person name="Hugenholtz P."/>
            <person name="Kyrpides N.C."/>
            <person name="Klenk H.P."/>
            <person name="Lapidus A."/>
        </authorList>
    </citation>
    <scope>NUCLEOTIDE SEQUENCE [LARGE SCALE GENOMIC DNA]</scope>
    <source>
        <strain evidence="9">ATCC 35948 / DSM 1279 / VKM B-1258 / 21</strain>
        <strain evidence="7">DSM 1279</strain>
    </source>
</reference>
<evidence type="ECO:0000313" key="10">
    <source>
        <dbReference type="Proteomes" id="UP000013026"/>
    </source>
</evidence>
<protein>
    <submittedName>
        <fullName evidence="8">Carbohydrate kinase FGGY</fullName>
    </submittedName>
</protein>
<evidence type="ECO:0000256" key="1">
    <source>
        <dbReference type="ARBA" id="ARBA00009156"/>
    </source>
</evidence>
<reference evidence="8" key="2">
    <citation type="submission" date="2013-04" db="EMBL/GenBank/DDBJ databases">
        <title>Non-Hybrid, Finished Microbial Genome Assemblies from Long-Read SMRT Sequencing Data.</title>
        <authorList>
            <person name="Klammer A."/>
            <person name="Drake J."/>
            <person name="Heiner C."/>
            <person name="Clum A."/>
            <person name="Copeland A."/>
            <person name="Huddleston J."/>
            <person name="Eichler E."/>
            <person name="Turner S.W."/>
        </authorList>
    </citation>
    <scope>NUCLEOTIDE SEQUENCE</scope>
    <source>
        <strain evidence="8">DSM 1279</strain>
    </source>
</reference>
<dbReference type="PIRSF" id="PIRSF000538">
    <property type="entry name" value="GlpK"/>
    <property type="match status" value="1"/>
</dbReference>
<dbReference type="InterPro" id="IPR018483">
    <property type="entry name" value="Carb_kinase_FGGY_CS"/>
</dbReference>